<gene>
    <name evidence="7" type="ORF">D4765_18735</name>
</gene>
<dbReference type="GO" id="GO:0016887">
    <property type="term" value="F:ATP hydrolysis activity"/>
    <property type="evidence" value="ECO:0007669"/>
    <property type="project" value="InterPro"/>
</dbReference>
<comment type="caution">
    <text evidence="7">The sequence shown here is derived from an EMBL/GenBank/DDBJ whole genome shotgun (WGS) entry which is preliminary data.</text>
</comment>
<dbReference type="SMART" id="SM00382">
    <property type="entry name" value="AAA"/>
    <property type="match status" value="1"/>
</dbReference>
<dbReference type="SUPFAM" id="SSF52540">
    <property type="entry name" value="P-loop containing nucleoside triphosphate hydrolases"/>
    <property type="match status" value="1"/>
</dbReference>
<dbReference type="GO" id="GO:0005886">
    <property type="term" value="C:plasma membrane"/>
    <property type="evidence" value="ECO:0007669"/>
    <property type="project" value="UniProtKB-SubCell"/>
</dbReference>
<dbReference type="Pfam" id="PF00005">
    <property type="entry name" value="ABC_tran"/>
    <property type="match status" value="1"/>
</dbReference>
<dbReference type="OrthoDB" id="9804819at2"/>
<dbReference type="PROSITE" id="PS50893">
    <property type="entry name" value="ABC_TRANSPORTER_2"/>
    <property type="match status" value="1"/>
</dbReference>
<keyword evidence="8" id="KW-1185">Reference proteome</keyword>
<name>A0A4T2BDX2_9MICO</name>
<organism evidence="7 8">
    <name type="scientific">Subtercola vilae</name>
    <dbReference type="NCBI Taxonomy" id="2056433"/>
    <lineage>
        <taxon>Bacteria</taxon>
        <taxon>Bacillati</taxon>
        <taxon>Actinomycetota</taxon>
        <taxon>Actinomycetes</taxon>
        <taxon>Micrococcales</taxon>
        <taxon>Microbacteriaceae</taxon>
        <taxon>Subtercola</taxon>
    </lineage>
</organism>
<dbReference type="AlphaFoldDB" id="A0A4T2BDX2"/>
<dbReference type="PANTHER" id="PTHR42711:SF18">
    <property type="entry name" value="ABC TRANSPORTER, ATP-BINDING PROTEIN"/>
    <property type="match status" value="1"/>
</dbReference>
<dbReference type="GO" id="GO:0046677">
    <property type="term" value="P:response to antibiotic"/>
    <property type="evidence" value="ECO:0007669"/>
    <property type="project" value="UniProtKB-KW"/>
</dbReference>
<evidence type="ECO:0000256" key="2">
    <source>
        <dbReference type="ARBA" id="ARBA00022448"/>
    </source>
</evidence>
<dbReference type="InterPro" id="IPR003439">
    <property type="entry name" value="ABC_transporter-like_ATP-bd"/>
</dbReference>
<accession>A0A4T2BDX2</accession>
<keyword evidence="5" id="KW-0046">Antibiotic resistance</keyword>
<dbReference type="EMBL" id="QYRT01000080">
    <property type="protein sequence ID" value="TIH27056.1"/>
    <property type="molecule type" value="Genomic_DNA"/>
</dbReference>
<protein>
    <submittedName>
        <fullName evidence="7">ABC transporter ATP-binding protein</fullName>
    </submittedName>
</protein>
<evidence type="ECO:0000313" key="7">
    <source>
        <dbReference type="EMBL" id="TIH27056.1"/>
    </source>
</evidence>
<evidence type="ECO:0000259" key="6">
    <source>
        <dbReference type="PROSITE" id="PS50893"/>
    </source>
</evidence>
<keyword evidence="4 7" id="KW-0067">ATP-binding</keyword>
<dbReference type="PANTHER" id="PTHR42711">
    <property type="entry name" value="ABC TRANSPORTER ATP-BINDING PROTEIN"/>
    <property type="match status" value="1"/>
</dbReference>
<dbReference type="RefSeq" id="WP_136643817.1">
    <property type="nucleotide sequence ID" value="NZ_QYRT01000080.1"/>
</dbReference>
<dbReference type="GO" id="GO:0005524">
    <property type="term" value="F:ATP binding"/>
    <property type="evidence" value="ECO:0007669"/>
    <property type="project" value="UniProtKB-KW"/>
</dbReference>
<dbReference type="InterPro" id="IPR003593">
    <property type="entry name" value="AAA+_ATPase"/>
</dbReference>
<feature type="domain" description="ABC transporter" evidence="6">
    <location>
        <begin position="2"/>
        <end position="234"/>
    </location>
</feature>
<evidence type="ECO:0000256" key="5">
    <source>
        <dbReference type="ARBA" id="ARBA00023251"/>
    </source>
</evidence>
<sequence>MTNVTRTFVRGGKLNRAVDDVSLEIGAGKTLALLGPNGAGKTTLIKMIATLLEPSSGRIVVAGLDIKSNERQVRSNIGLVLGGDRGFYLRASVQENLNYFASLARVSRRRRPAVVAAVLDAVNLADRKRDAVETLSRGLRQRLHIARGLLSNPPLLLLDEPTIGLDPEAALALRDLVRSLKSGGHSILLTTHYLYEAEALADDVAVIIDGRIIARGAVTDIANAGGIGNVTVATLTHLPDTLGNSISQLAGVRNVNSEQVGGQRLVTVSWEPNRDNEPQLREVLATHAPLSVVTRPATLEEGYLALVARRRMTIG</sequence>
<proteinExistence type="predicted"/>
<dbReference type="Proteomes" id="UP000306192">
    <property type="component" value="Unassembled WGS sequence"/>
</dbReference>
<dbReference type="Gene3D" id="3.40.50.300">
    <property type="entry name" value="P-loop containing nucleotide triphosphate hydrolases"/>
    <property type="match status" value="1"/>
</dbReference>
<evidence type="ECO:0000256" key="3">
    <source>
        <dbReference type="ARBA" id="ARBA00022741"/>
    </source>
</evidence>
<dbReference type="InterPro" id="IPR050763">
    <property type="entry name" value="ABC_transporter_ATP-binding"/>
</dbReference>
<keyword evidence="2" id="KW-0813">Transport</keyword>
<evidence type="ECO:0000256" key="1">
    <source>
        <dbReference type="ARBA" id="ARBA00004202"/>
    </source>
</evidence>
<keyword evidence="3" id="KW-0547">Nucleotide-binding</keyword>
<reference evidence="7 8" key="1">
    <citation type="journal article" date="2019" name="Microorganisms">
        <title>Systematic Affiliation and Genome Analysis of Subtercola vilae DB165(T) with Particular Emphasis on Cold Adaptation of an Isolate from a High-Altitude Cold Volcano Lake.</title>
        <authorList>
            <person name="Villalobos A.S."/>
            <person name="Wiese J."/>
            <person name="Imhoff J.F."/>
            <person name="Dorador C."/>
            <person name="Keller A."/>
            <person name="Hentschel U."/>
        </authorList>
    </citation>
    <scope>NUCLEOTIDE SEQUENCE [LARGE SCALE GENOMIC DNA]</scope>
    <source>
        <strain evidence="7 8">DB165</strain>
    </source>
</reference>
<evidence type="ECO:0000313" key="8">
    <source>
        <dbReference type="Proteomes" id="UP000306192"/>
    </source>
</evidence>
<evidence type="ECO:0000256" key="4">
    <source>
        <dbReference type="ARBA" id="ARBA00022840"/>
    </source>
</evidence>
<comment type="subcellular location">
    <subcellularLocation>
        <location evidence="1">Cell membrane</location>
        <topology evidence="1">Peripheral membrane protein</topology>
    </subcellularLocation>
</comment>
<dbReference type="InterPro" id="IPR027417">
    <property type="entry name" value="P-loop_NTPase"/>
</dbReference>